<proteinExistence type="predicted"/>
<sequence>MRIAALLFLAVGLGATACSGTHEPLQERAVPQPADDASGLRVPELLGLDIDELSQQMGPALPLPAGFSDPVLAPVFQRSEQLDSSLLFRRRGLAIVASYDYRSRQVSSLLLLGRNEAELMSRAQLQLGADSYLVLPVFKERPVNELLGLRVLAMNLNQ</sequence>
<comment type="caution">
    <text evidence="2">The sequence shown here is derived from an EMBL/GenBank/DDBJ whole genome shotgun (WGS) entry which is preliminary data.</text>
</comment>
<dbReference type="STRING" id="1908236.BEN48_17130"/>
<evidence type="ECO:0000313" key="3">
    <source>
        <dbReference type="Proteomes" id="UP000177791"/>
    </source>
</evidence>
<dbReference type="OrthoDB" id="882808at2"/>
<gene>
    <name evidence="2" type="ORF">BEN48_17130</name>
</gene>
<dbReference type="PROSITE" id="PS51257">
    <property type="entry name" value="PROKAR_LIPOPROTEIN"/>
    <property type="match status" value="1"/>
</dbReference>
<feature type="signal peptide" evidence="1">
    <location>
        <begin position="1"/>
        <end position="17"/>
    </location>
</feature>
<dbReference type="EMBL" id="MDZC01000085">
    <property type="protein sequence ID" value="OGX83298.1"/>
    <property type="molecule type" value="Genomic_DNA"/>
</dbReference>
<organism evidence="2 3">
    <name type="scientific">Hymenobacter glacialis</name>
    <dbReference type="NCBI Taxonomy" id="1908236"/>
    <lineage>
        <taxon>Bacteria</taxon>
        <taxon>Pseudomonadati</taxon>
        <taxon>Bacteroidota</taxon>
        <taxon>Cytophagia</taxon>
        <taxon>Cytophagales</taxon>
        <taxon>Hymenobacteraceae</taxon>
        <taxon>Hymenobacter</taxon>
    </lineage>
</organism>
<keyword evidence="1" id="KW-0732">Signal</keyword>
<reference evidence="2 3" key="1">
    <citation type="submission" date="2016-08" db="EMBL/GenBank/DDBJ databases">
        <title>Hymenobacter coccineus sp. nov., Hymenobacter lapidarius sp. nov. and Hymenobacter glacialis sp. nov., isolated from Antarctic soil.</title>
        <authorList>
            <person name="Sedlacek I."/>
            <person name="Kralova S."/>
            <person name="Kyrova K."/>
            <person name="Maslanova I."/>
            <person name="Stankova E."/>
            <person name="Vrbovska V."/>
            <person name="Nemec M."/>
            <person name="Bartak M."/>
            <person name="Svec P."/>
            <person name="Busse H.-J."/>
            <person name="Pantucek R."/>
        </authorList>
    </citation>
    <scope>NUCLEOTIDE SEQUENCE [LARGE SCALE GENOMIC DNA]</scope>
    <source>
        <strain evidence="2 3">CCM 8648</strain>
    </source>
</reference>
<name>A0A1G1SXD7_9BACT</name>
<feature type="chain" id="PRO_5009578560" evidence="1">
    <location>
        <begin position="18"/>
        <end position="158"/>
    </location>
</feature>
<evidence type="ECO:0000313" key="2">
    <source>
        <dbReference type="EMBL" id="OGX83298.1"/>
    </source>
</evidence>
<dbReference type="AlphaFoldDB" id="A0A1G1SXD7"/>
<protein>
    <submittedName>
        <fullName evidence="2">Uncharacterized protein</fullName>
    </submittedName>
</protein>
<dbReference type="RefSeq" id="WP_070735452.1">
    <property type="nucleotide sequence ID" value="NZ_MDZC01000085.1"/>
</dbReference>
<dbReference type="Proteomes" id="UP000177791">
    <property type="component" value="Unassembled WGS sequence"/>
</dbReference>
<evidence type="ECO:0000256" key="1">
    <source>
        <dbReference type="SAM" id="SignalP"/>
    </source>
</evidence>
<keyword evidence="3" id="KW-1185">Reference proteome</keyword>
<accession>A0A1G1SXD7</accession>